<dbReference type="OrthoDB" id="348634at2759"/>
<accession>U6M3G7</accession>
<feature type="region of interest" description="Disordered" evidence="1">
    <location>
        <begin position="360"/>
        <end position="383"/>
    </location>
</feature>
<dbReference type="AlphaFoldDB" id="U6M3G7"/>
<reference evidence="2" key="1">
    <citation type="submission" date="2013-10" db="EMBL/GenBank/DDBJ databases">
        <title>Genomic analysis of the causative agents of coccidiosis in chickens.</title>
        <authorList>
            <person name="Reid A.J."/>
            <person name="Blake D."/>
            <person name="Billington K."/>
            <person name="Browne H."/>
            <person name="Dunn M."/>
            <person name="Hung S."/>
            <person name="Kawahara F."/>
            <person name="Miranda-Saavedra D."/>
            <person name="Mourier T."/>
            <person name="Nagra H."/>
            <person name="Otto T.D."/>
            <person name="Rawlings N."/>
            <person name="Sanchez A."/>
            <person name="Sanders M."/>
            <person name="Subramaniam C."/>
            <person name="Tay Y."/>
            <person name="Dear P."/>
            <person name="Doerig C."/>
            <person name="Gruber A."/>
            <person name="Parkinson J."/>
            <person name="Shirley M."/>
            <person name="Wan K.L."/>
            <person name="Berriman M."/>
            <person name="Tomley F."/>
            <person name="Pain A."/>
        </authorList>
    </citation>
    <scope>NUCLEOTIDE SEQUENCE [LARGE SCALE GENOMIC DNA]</scope>
    <source>
        <strain evidence="2">Weybridge</strain>
    </source>
</reference>
<evidence type="ECO:0000256" key="1">
    <source>
        <dbReference type="SAM" id="MobiDB-lite"/>
    </source>
</evidence>
<evidence type="ECO:0000313" key="3">
    <source>
        <dbReference type="Proteomes" id="UP000030763"/>
    </source>
</evidence>
<dbReference type="VEuPathDB" id="ToxoDB:EMWEY_00002540"/>
<dbReference type="EMBL" id="HG718853">
    <property type="protein sequence ID" value="CDJ56240.1"/>
    <property type="molecule type" value="Genomic_DNA"/>
</dbReference>
<protein>
    <recommendedName>
        <fullName evidence="4">RAP domain-containing protein</fullName>
    </recommendedName>
</protein>
<keyword evidence="3" id="KW-1185">Reference proteome</keyword>
<evidence type="ECO:0008006" key="4">
    <source>
        <dbReference type="Google" id="ProtNLM"/>
    </source>
</evidence>
<dbReference type="Proteomes" id="UP000030763">
    <property type="component" value="Unassembled WGS sequence"/>
</dbReference>
<gene>
    <name evidence="2" type="ORF">EMWEY_00002540</name>
</gene>
<dbReference type="PANTHER" id="PTHR13992:SF39">
    <property type="entry name" value="SMRTER, ISOFORM G"/>
    <property type="match status" value="1"/>
</dbReference>
<dbReference type="PANTHER" id="PTHR13992">
    <property type="entry name" value="NUCLEAR RECEPTOR CO-REPRESSOR RELATED NCOR"/>
    <property type="match status" value="1"/>
</dbReference>
<sequence length="1100" mass="117739">MFSRDLRFRRTLAPFTTHHFSGSNTSETCCSNDESCNNLRHPFGSVKKGGLPKIDRPPAAAVAGSCTTAAAAAAAAAAAVLQPRQLLRALPFLPPHQIGVSLQQLGRHRRRLPQHFWLAAAETLLREEQPAAATAAAALEHTYISHLGKPQQIQQQQQQQLLLQAPPSRCNANCSSKSNSGGSLLSQLQPEHCSTISNAFAAAGRPHPRLFAALNERFAVAAAAAATAAAAANGASAAAAHSSGVRAGGGAAASAAMAAEAAAAEAARLHPRHVCVHFNALGNLRMREAALHFIQVLDSSSSNSGGVWPSIIASSSGCDLSMLFSALAKLHIHPGMLLQRMLQRLRQLLLQQVLQYPRHHEGQQQREQKKQMEQQVQQKQQQQHALDGRSAANIWAAMAELQSSVQQQQLLVLLLLLSDVLRAHILAGGLTALEVALVANAAPKFTQQQQQVGLLQQQQHFHQLLHAIERHVREFGRLYTSQGLTLVLHSFARLQQPSPLLFAAASPLLLQLLPSFKAQCFAAAALAYSSSTCCLPQQQVRALLLRFCNELEARAAIAAAAAAAEPLPGFAAQQVCGILGALAHAGCCTAGAFEALCCQLVLLQQKKMLLPRDAAEAAAAMAALQLLHAPLLRDLVSAAAAAAANYSPQNITKLLCAVAHFAGNGSGRTNSAATAVGNGNAASTIWREAGTRLAFAAAAAATGTAPSAVAAAAAHLPEEWQPPAAAAAHVQAEWDADAACRFLQGCFMLQLDAPNITEWAWRVAFHSSKPPTLSAVASALSFFAKSQNPLQHHETLAVIRAAIAAADFDLKAAATAAAATSRLTAALGNTSVIAAALVRLSVNSSNPHILQLLLFSRAGPMLQQQQQILQQQQQRTQQQQHQRCAGMQSLALLVLSWGAASIHVSRHCYTAAAAAADIRFLTPIVFLLQRQQQQHQQQDTPRDSSKAAARQLLLGVACWWHAHAAAAVAATVPIQLLRLALQIVRITEAVCKPSLVATHQQEPHEQQREDRQEQQFVQQQNDVCDIRATDEETSEMHVQVSATLASTLAKQRRQQQQQQERFPHWQLLVEHQVGVYRIDLLLLAKHQTSTQLASSWLVAG</sequence>
<evidence type="ECO:0000313" key="2">
    <source>
        <dbReference type="EMBL" id="CDJ56240.1"/>
    </source>
</evidence>
<dbReference type="OMA" id="PEHCSTI"/>
<name>U6M3G7_EIMMA</name>
<dbReference type="GO" id="GO:0006357">
    <property type="term" value="P:regulation of transcription by RNA polymerase II"/>
    <property type="evidence" value="ECO:0007669"/>
    <property type="project" value="TreeGrafter"/>
</dbReference>
<feature type="compositionally biased region" description="Basic and acidic residues" evidence="1">
    <location>
        <begin position="360"/>
        <end position="372"/>
    </location>
</feature>
<feature type="compositionally biased region" description="Low complexity" evidence="1">
    <location>
        <begin position="373"/>
        <end position="383"/>
    </location>
</feature>
<reference evidence="2" key="2">
    <citation type="submission" date="2013-10" db="EMBL/GenBank/DDBJ databases">
        <authorList>
            <person name="Aslett M."/>
        </authorList>
    </citation>
    <scope>NUCLEOTIDE SEQUENCE [LARGE SCALE GENOMIC DNA]</scope>
    <source>
        <strain evidence="2">Weybridge</strain>
    </source>
</reference>
<dbReference type="RefSeq" id="XP_013332890.1">
    <property type="nucleotide sequence ID" value="XM_013477436.1"/>
</dbReference>
<organism evidence="2 3">
    <name type="scientific">Eimeria maxima</name>
    <name type="common">Coccidian parasite</name>
    <dbReference type="NCBI Taxonomy" id="5804"/>
    <lineage>
        <taxon>Eukaryota</taxon>
        <taxon>Sar</taxon>
        <taxon>Alveolata</taxon>
        <taxon>Apicomplexa</taxon>
        <taxon>Conoidasida</taxon>
        <taxon>Coccidia</taxon>
        <taxon>Eucoccidiorida</taxon>
        <taxon>Eimeriorina</taxon>
        <taxon>Eimeriidae</taxon>
        <taxon>Eimeria</taxon>
    </lineage>
</organism>
<proteinExistence type="predicted"/>
<dbReference type="GeneID" id="25334240"/>
<dbReference type="InterPro" id="IPR051571">
    <property type="entry name" value="N-CoR_corepressor"/>
</dbReference>
<dbReference type="GO" id="GO:0000785">
    <property type="term" value="C:chromatin"/>
    <property type="evidence" value="ECO:0007669"/>
    <property type="project" value="TreeGrafter"/>
</dbReference>